<keyword evidence="1" id="KW-0489">Methyltransferase</keyword>
<proteinExistence type="predicted"/>
<dbReference type="EMBL" id="MU277192">
    <property type="protein sequence ID" value="KAI0066568.1"/>
    <property type="molecule type" value="Genomic_DNA"/>
</dbReference>
<reference evidence="1" key="2">
    <citation type="journal article" date="2022" name="New Phytol.">
        <title>Evolutionary transition to the ectomycorrhizal habit in the genomes of a hyperdiverse lineage of mushroom-forming fungi.</title>
        <authorList>
            <person name="Looney B."/>
            <person name="Miyauchi S."/>
            <person name="Morin E."/>
            <person name="Drula E."/>
            <person name="Courty P.E."/>
            <person name="Kohler A."/>
            <person name="Kuo A."/>
            <person name="LaButti K."/>
            <person name="Pangilinan J."/>
            <person name="Lipzen A."/>
            <person name="Riley R."/>
            <person name="Andreopoulos W."/>
            <person name="He G."/>
            <person name="Johnson J."/>
            <person name="Nolan M."/>
            <person name="Tritt A."/>
            <person name="Barry K.W."/>
            <person name="Grigoriev I.V."/>
            <person name="Nagy L.G."/>
            <person name="Hibbett D."/>
            <person name="Henrissat B."/>
            <person name="Matheny P.B."/>
            <person name="Labbe J."/>
            <person name="Martin F.M."/>
        </authorList>
    </citation>
    <scope>NUCLEOTIDE SEQUENCE</scope>
    <source>
        <strain evidence="1">HHB10654</strain>
    </source>
</reference>
<evidence type="ECO:0000313" key="2">
    <source>
        <dbReference type="Proteomes" id="UP000814140"/>
    </source>
</evidence>
<keyword evidence="1" id="KW-0808">Transferase</keyword>
<comment type="caution">
    <text evidence="1">The sequence shown here is derived from an EMBL/GenBank/DDBJ whole genome shotgun (WGS) entry which is preliminary data.</text>
</comment>
<organism evidence="1 2">
    <name type="scientific">Artomyces pyxidatus</name>
    <dbReference type="NCBI Taxonomy" id="48021"/>
    <lineage>
        <taxon>Eukaryota</taxon>
        <taxon>Fungi</taxon>
        <taxon>Dikarya</taxon>
        <taxon>Basidiomycota</taxon>
        <taxon>Agaricomycotina</taxon>
        <taxon>Agaricomycetes</taxon>
        <taxon>Russulales</taxon>
        <taxon>Auriscalpiaceae</taxon>
        <taxon>Artomyces</taxon>
    </lineage>
</organism>
<keyword evidence="2" id="KW-1185">Reference proteome</keyword>
<reference evidence="1" key="1">
    <citation type="submission" date="2021-03" db="EMBL/GenBank/DDBJ databases">
        <authorList>
            <consortium name="DOE Joint Genome Institute"/>
            <person name="Ahrendt S."/>
            <person name="Looney B.P."/>
            <person name="Miyauchi S."/>
            <person name="Morin E."/>
            <person name="Drula E."/>
            <person name="Courty P.E."/>
            <person name="Chicoki N."/>
            <person name="Fauchery L."/>
            <person name="Kohler A."/>
            <person name="Kuo A."/>
            <person name="Labutti K."/>
            <person name="Pangilinan J."/>
            <person name="Lipzen A."/>
            <person name="Riley R."/>
            <person name="Andreopoulos W."/>
            <person name="He G."/>
            <person name="Johnson J."/>
            <person name="Barry K.W."/>
            <person name="Grigoriev I.V."/>
            <person name="Nagy L."/>
            <person name="Hibbett D."/>
            <person name="Henrissat B."/>
            <person name="Matheny P.B."/>
            <person name="Labbe J."/>
            <person name="Martin F."/>
        </authorList>
    </citation>
    <scope>NUCLEOTIDE SEQUENCE</scope>
    <source>
        <strain evidence="1">HHB10654</strain>
    </source>
</reference>
<accession>A0ACB8TDR7</accession>
<name>A0ACB8TDR7_9AGAM</name>
<protein>
    <submittedName>
        <fullName evidence="1">S-adenosyl-L-methionine-dependent methyltransferase</fullName>
    </submittedName>
</protein>
<sequence>MDNEHRKADLRALVALIGGAVEDAIRAYDTQGRPVPSLDDVDDADSEKLGSLALDHAMRTSSGACAQLCANARPARRAQCASASPRILQTARAAGDVVPARGRGKGHGVHISEISEKGGVEQGKLARVLRCLTMGHVFREVAPDIFANNRTSYALRSASPLSSAVCLWSSDFTQFAHARLYDALEDPEYGLSYDVMHAPFAFGVKQAGLGGRINPFIWHERHPEKVARFSEAMTSNFFGDVCDHYTMAILPPGMTWCDVGAGLGSRARGTAVPTPPPDLAGSAERRRARHSGARSTDLYWKERCSAAVQRGQIAFVPIDFLKESPVPEQDIYYMRHIIHDWPDADCVKILRNIHSVMHPDSRILIHEYILPNPAQKGGVGADAPAPLLPNYGAGAKRAYLQDINMLDLLNAKERTVGELAALGEKAGLETAKVWEGVEHGIVEMRIANRVPHLES</sequence>
<gene>
    <name evidence="1" type="ORF">BV25DRAFT_1912625</name>
</gene>
<evidence type="ECO:0000313" key="1">
    <source>
        <dbReference type="EMBL" id="KAI0066568.1"/>
    </source>
</evidence>
<dbReference type="Proteomes" id="UP000814140">
    <property type="component" value="Unassembled WGS sequence"/>
</dbReference>